<dbReference type="Proteomes" id="UP000216052">
    <property type="component" value="Chromosome"/>
</dbReference>
<keyword evidence="9" id="KW-0238">DNA-binding</keyword>
<accession>A0ABZ3J8I7</accession>
<evidence type="ECO:0000256" key="3">
    <source>
        <dbReference type="ARBA" id="ARBA00022737"/>
    </source>
</evidence>
<protein>
    <recommendedName>
        <fullName evidence="12">UvrABC system protein A</fullName>
    </recommendedName>
    <alternativeName>
        <fullName evidence="13">Excinuclease ABC subunit A</fullName>
    </alternativeName>
</protein>
<evidence type="ECO:0000256" key="10">
    <source>
        <dbReference type="ARBA" id="ARBA00023204"/>
    </source>
</evidence>
<reference evidence="15" key="1">
    <citation type="submission" date="2024-05" db="EMBL/GenBank/DDBJ databases">
        <title>Isolation and characterization of Sporomusa carbonis sp. nov., a carboxydotrophic hydrogenogen in the genus of Sporomusa isolated from a charcoal burning pile.</title>
        <authorList>
            <person name="Boeer T."/>
            <person name="Rosenbaum F."/>
            <person name="Eysell L."/>
            <person name="Mueller V."/>
            <person name="Daniel R."/>
            <person name="Poehlein A."/>
        </authorList>
    </citation>
    <scope>NUCLEOTIDE SEQUENCE [LARGE SCALE GENOMIC DNA]</scope>
    <source>
        <strain evidence="15">DSM 3132</strain>
    </source>
</reference>
<keyword evidence="3" id="KW-0677">Repeat</keyword>
<evidence type="ECO:0000256" key="4">
    <source>
        <dbReference type="ARBA" id="ARBA00022741"/>
    </source>
</evidence>
<dbReference type="PANTHER" id="PTHR43152">
    <property type="entry name" value="UVRABC SYSTEM PROTEIN A"/>
    <property type="match status" value="1"/>
</dbReference>
<sequence length="73" mass="7878">MPVATSGTIDVYGAQENNLKNVSLHIPKKQITIFTGVSGSGKSSLCLDTIYFFLQPSPGKMPSLRRVGRGNRP</sequence>
<evidence type="ECO:0000256" key="5">
    <source>
        <dbReference type="ARBA" id="ARBA00022763"/>
    </source>
</evidence>
<proteinExistence type="inferred from homology"/>
<keyword evidence="10" id="KW-0234">DNA repair</keyword>
<evidence type="ECO:0000256" key="7">
    <source>
        <dbReference type="ARBA" id="ARBA00022840"/>
    </source>
</evidence>
<evidence type="ECO:0000256" key="11">
    <source>
        <dbReference type="ARBA" id="ARBA00038000"/>
    </source>
</evidence>
<comment type="subcellular location">
    <subcellularLocation>
        <location evidence="1">Cytoplasm</location>
    </subcellularLocation>
</comment>
<evidence type="ECO:0000256" key="9">
    <source>
        <dbReference type="ARBA" id="ARBA00023125"/>
    </source>
</evidence>
<gene>
    <name evidence="15" type="primary">uvrA_2</name>
    <name evidence="15" type="ORF">SPACI_045850</name>
</gene>
<evidence type="ECO:0000313" key="15">
    <source>
        <dbReference type="EMBL" id="XFO74475.1"/>
    </source>
</evidence>
<keyword evidence="16" id="KW-1185">Reference proteome</keyword>
<keyword evidence="6" id="KW-0228">DNA excision</keyword>
<dbReference type="EMBL" id="CP155571">
    <property type="protein sequence ID" value="XFO74475.1"/>
    <property type="molecule type" value="Genomic_DNA"/>
</dbReference>
<evidence type="ECO:0000256" key="12">
    <source>
        <dbReference type="ARBA" id="ARBA00039316"/>
    </source>
</evidence>
<keyword evidence="4" id="KW-0547">Nucleotide-binding</keyword>
<keyword evidence="5" id="KW-0227">DNA damage</keyword>
<evidence type="ECO:0000256" key="8">
    <source>
        <dbReference type="ARBA" id="ARBA00022881"/>
    </source>
</evidence>
<dbReference type="SUPFAM" id="SSF52540">
    <property type="entry name" value="P-loop containing nucleoside triphosphate hydrolases"/>
    <property type="match status" value="1"/>
</dbReference>
<evidence type="ECO:0000259" key="14">
    <source>
        <dbReference type="Pfam" id="PF00005"/>
    </source>
</evidence>
<evidence type="ECO:0000256" key="13">
    <source>
        <dbReference type="ARBA" id="ARBA00042156"/>
    </source>
</evidence>
<keyword evidence="2" id="KW-0963">Cytoplasm</keyword>
<dbReference type="InterPro" id="IPR003439">
    <property type="entry name" value="ABC_transporter-like_ATP-bd"/>
</dbReference>
<dbReference type="Pfam" id="PF00005">
    <property type="entry name" value="ABC_tran"/>
    <property type="match status" value="1"/>
</dbReference>
<dbReference type="RefSeq" id="WP_373657529.1">
    <property type="nucleotide sequence ID" value="NZ_CP155571.1"/>
</dbReference>
<keyword evidence="8" id="KW-0267">Excision nuclease</keyword>
<dbReference type="Gene3D" id="3.40.50.300">
    <property type="entry name" value="P-loop containing nucleotide triphosphate hydrolases"/>
    <property type="match status" value="1"/>
</dbReference>
<keyword evidence="7" id="KW-0067">ATP-binding</keyword>
<evidence type="ECO:0000313" key="16">
    <source>
        <dbReference type="Proteomes" id="UP000216052"/>
    </source>
</evidence>
<dbReference type="PANTHER" id="PTHR43152:SF2">
    <property type="entry name" value="DRUG RESISTANCE ABC TRANSPORTER"/>
    <property type="match status" value="1"/>
</dbReference>
<evidence type="ECO:0000256" key="2">
    <source>
        <dbReference type="ARBA" id="ARBA00022490"/>
    </source>
</evidence>
<evidence type="ECO:0000256" key="6">
    <source>
        <dbReference type="ARBA" id="ARBA00022769"/>
    </source>
</evidence>
<organism evidence="15 16">
    <name type="scientific">Sporomusa acidovorans (strain ATCC 49682 / DSM 3132 / Mol)</name>
    <dbReference type="NCBI Taxonomy" id="1123286"/>
    <lineage>
        <taxon>Bacteria</taxon>
        <taxon>Bacillati</taxon>
        <taxon>Bacillota</taxon>
        <taxon>Negativicutes</taxon>
        <taxon>Selenomonadales</taxon>
        <taxon>Sporomusaceae</taxon>
        <taxon>Sporomusa</taxon>
    </lineage>
</organism>
<dbReference type="InterPro" id="IPR027417">
    <property type="entry name" value="P-loop_NTPase"/>
</dbReference>
<evidence type="ECO:0000256" key="1">
    <source>
        <dbReference type="ARBA" id="ARBA00004496"/>
    </source>
</evidence>
<feature type="domain" description="ABC transporter" evidence="14">
    <location>
        <begin position="19"/>
        <end position="61"/>
    </location>
</feature>
<name>A0ABZ3J8I7_SPOA4</name>
<comment type="similarity">
    <text evidence="11">Belongs to the ABC transporter superfamily. UvrA family.</text>
</comment>